<accession>A0AAN8FKX6</accession>
<evidence type="ECO:0000313" key="3">
    <source>
        <dbReference type="Proteomes" id="UP001331761"/>
    </source>
</evidence>
<feature type="non-terminal residue" evidence="2">
    <location>
        <position position="1"/>
    </location>
</feature>
<feature type="non-terminal residue" evidence="2">
    <location>
        <position position="94"/>
    </location>
</feature>
<feature type="region of interest" description="Disordered" evidence="1">
    <location>
        <begin position="1"/>
        <end position="94"/>
    </location>
</feature>
<gene>
    <name evidence="2" type="ORF">GCK32_022340</name>
</gene>
<evidence type="ECO:0000256" key="1">
    <source>
        <dbReference type="SAM" id="MobiDB-lite"/>
    </source>
</evidence>
<evidence type="ECO:0000313" key="2">
    <source>
        <dbReference type="EMBL" id="KAK5971710.1"/>
    </source>
</evidence>
<feature type="compositionally biased region" description="Basic and acidic residues" evidence="1">
    <location>
        <begin position="60"/>
        <end position="78"/>
    </location>
</feature>
<comment type="caution">
    <text evidence="2">The sequence shown here is derived from an EMBL/GenBank/DDBJ whole genome shotgun (WGS) entry which is preliminary data.</text>
</comment>
<dbReference type="AlphaFoldDB" id="A0AAN8FKX6"/>
<dbReference type="Proteomes" id="UP001331761">
    <property type="component" value="Unassembled WGS sequence"/>
</dbReference>
<sequence length="94" mass="10211">LFNPQLHLDSSFPKVEQERASKAGDVPNGKAKRKISKEKTAPVGEQSTQRDQDDSTSSRPVDKATKLEPADTQRDHDGVVTPPSIQSKDAAMLA</sequence>
<keyword evidence="3" id="KW-1185">Reference proteome</keyword>
<name>A0AAN8FKX6_TRICO</name>
<organism evidence="2 3">
    <name type="scientific">Trichostrongylus colubriformis</name>
    <name type="common">Black scour worm</name>
    <dbReference type="NCBI Taxonomy" id="6319"/>
    <lineage>
        <taxon>Eukaryota</taxon>
        <taxon>Metazoa</taxon>
        <taxon>Ecdysozoa</taxon>
        <taxon>Nematoda</taxon>
        <taxon>Chromadorea</taxon>
        <taxon>Rhabditida</taxon>
        <taxon>Rhabditina</taxon>
        <taxon>Rhabditomorpha</taxon>
        <taxon>Strongyloidea</taxon>
        <taxon>Trichostrongylidae</taxon>
        <taxon>Trichostrongylus</taxon>
    </lineage>
</organism>
<proteinExistence type="predicted"/>
<dbReference type="EMBL" id="WIXE01017472">
    <property type="protein sequence ID" value="KAK5971710.1"/>
    <property type="molecule type" value="Genomic_DNA"/>
</dbReference>
<protein>
    <submittedName>
        <fullName evidence="2">Uncharacterized protein</fullName>
    </submittedName>
</protein>
<reference evidence="2 3" key="1">
    <citation type="submission" date="2019-10" db="EMBL/GenBank/DDBJ databases">
        <title>Assembly and Annotation for the nematode Trichostrongylus colubriformis.</title>
        <authorList>
            <person name="Martin J."/>
        </authorList>
    </citation>
    <scope>NUCLEOTIDE SEQUENCE [LARGE SCALE GENOMIC DNA]</scope>
    <source>
        <strain evidence="2">G859</strain>
        <tissue evidence="2">Whole worm</tissue>
    </source>
</reference>